<evidence type="ECO:0000313" key="8">
    <source>
        <dbReference type="EMBL" id="TQO38365.1"/>
    </source>
</evidence>
<sequence length="687" mass="79401">MNIMINKVTQLSTAFTICLLWLSMGCKTEKTLISLEDSYPVIPTPQEITYGTKQLTFEFVSITANKFKKEGNLLVDFFNSKGIGTAKNGLTITLINKELPHVDNEEAYSLIIGDTIALTAATDKGIFYGIQTLKQLFRKQNRLGTFPEIKIVDWPAFKIRGFLHDTGRNFQSVAQLKEQIDVLAQYKMNVFHWHLTDDPGWRLESKKYPELQSDKATARGKGKFYNQEEFKEILDYCADRQITLIPEFDIPGHTAAFRRAFDLESMADPRVLPILMDLFDELISLGNEDTMPYIHMGTDEVRNKEEYVDKQMILTLMDHIKKQGREIIVWKEGIEIEEDSTSINQLWAQYSPKEGHRFIDSRANYINHLDPFAGMARLFFQQPCRQPQGDELALGGILCTWPDNNVNQERDILRQNPIYPSILFYSDAIWKGKDKNYPEYWANLPKKNSPELQAFQAFEEKVLLHRDLFFNEKEFPYVKQTDIEWKIIGPFDHKGEVGKIFEVEKVLKESYTINDKMFTWNGPYVGATIHLKHFFGFPALTEEKSGTFYAHTKIYSPEAREQEFWIGFQGWSRSGGRRGGPTPNLGEWHYTHPKIWVNGSLVAPPIWQQPNLGVETPEIAFVDEDYFYRTPTVVPLKKGWNNLLLKIPHGGNSWKWMFSCVPINRTKGNVKEVKDLKFSSSMDTTLK</sequence>
<keyword evidence="4 8" id="KW-0378">Hydrolase</keyword>
<dbReference type="InterPro" id="IPR029018">
    <property type="entry name" value="Hex-like_dom2"/>
</dbReference>
<dbReference type="InterPro" id="IPR015883">
    <property type="entry name" value="Glyco_hydro_20_cat"/>
</dbReference>
<evidence type="ECO:0000313" key="9">
    <source>
        <dbReference type="Proteomes" id="UP000315363"/>
    </source>
</evidence>
<proteinExistence type="inferred from homology"/>
<evidence type="ECO:0000256" key="1">
    <source>
        <dbReference type="ARBA" id="ARBA00001231"/>
    </source>
</evidence>
<organism evidence="8 9">
    <name type="scientific">Arenibacter algicola</name>
    <dbReference type="NCBI Taxonomy" id="616991"/>
    <lineage>
        <taxon>Bacteria</taxon>
        <taxon>Pseudomonadati</taxon>
        <taxon>Bacteroidota</taxon>
        <taxon>Flavobacteriia</taxon>
        <taxon>Flavobacteriales</taxon>
        <taxon>Flavobacteriaceae</taxon>
        <taxon>Arenibacter</taxon>
    </lineage>
</organism>
<dbReference type="PANTHER" id="PTHR22600">
    <property type="entry name" value="BETA-HEXOSAMINIDASE"/>
    <property type="match status" value="1"/>
</dbReference>
<protein>
    <recommendedName>
        <fullName evidence="3">beta-N-acetylhexosaminidase</fullName>
        <ecNumber evidence="3">3.2.1.52</ecNumber>
    </recommendedName>
</protein>
<dbReference type="EC" id="3.2.1.52" evidence="3"/>
<evidence type="ECO:0000256" key="3">
    <source>
        <dbReference type="ARBA" id="ARBA00012663"/>
    </source>
</evidence>
<dbReference type="PROSITE" id="PS51257">
    <property type="entry name" value="PROKAR_LIPOPROTEIN"/>
    <property type="match status" value="1"/>
</dbReference>
<dbReference type="Proteomes" id="UP000315363">
    <property type="component" value="Unassembled WGS sequence"/>
</dbReference>
<comment type="similarity">
    <text evidence="2">Belongs to the glycosyl hydrolase 20 family.</text>
</comment>
<evidence type="ECO:0000259" key="7">
    <source>
        <dbReference type="Pfam" id="PF02838"/>
    </source>
</evidence>
<dbReference type="PANTHER" id="PTHR22600:SF57">
    <property type="entry name" value="BETA-N-ACETYLHEXOSAMINIDASE"/>
    <property type="match status" value="1"/>
</dbReference>
<dbReference type="PRINTS" id="PR00738">
    <property type="entry name" value="GLHYDRLASE20"/>
</dbReference>
<keyword evidence="5" id="KW-0326">Glycosidase</keyword>
<dbReference type="Pfam" id="PF02838">
    <property type="entry name" value="Glyco_hydro_20b"/>
    <property type="match status" value="1"/>
</dbReference>
<comment type="caution">
    <text evidence="8">The sequence shown here is derived from an EMBL/GenBank/DDBJ whole genome shotgun (WGS) entry which is preliminary data.</text>
</comment>
<comment type="catalytic activity">
    <reaction evidence="1">
        <text>Hydrolysis of terminal non-reducing N-acetyl-D-hexosamine residues in N-acetyl-beta-D-hexosaminides.</text>
        <dbReference type="EC" id="3.2.1.52"/>
    </reaction>
</comment>
<accession>A0ABY3AH40</accession>
<dbReference type="Gene3D" id="3.20.20.80">
    <property type="entry name" value="Glycosidases"/>
    <property type="match status" value="1"/>
</dbReference>
<dbReference type="SUPFAM" id="SSF55545">
    <property type="entry name" value="beta-N-acetylhexosaminidase-like domain"/>
    <property type="match status" value="1"/>
</dbReference>
<keyword evidence="9" id="KW-1185">Reference proteome</keyword>
<dbReference type="EMBL" id="VHIF01000001">
    <property type="protein sequence ID" value="TQO38365.1"/>
    <property type="molecule type" value="Genomic_DNA"/>
</dbReference>
<dbReference type="InterPro" id="IPR015882">
    <property type="entry name" value="HEX_bac_N"/>
</dbReference>
<dbReference type="InterPro" id="IPR017853">
    <property type="entry name" value="GH"/>
</dbReference>
<evidence type="ECO:0000259" key="6">
    <source>
        <dbReference type="Pfam" id="PF00728"/>
    </source>
</evidence>
<evidence type="ECO:0000256" key="5">
    <source>
        <dbReference type="ARBA" id="ARBA00023295"/>
    </source>
</evidence>
<name>A0ABY3AH40_9FLAO</name>
<dbReference type="SUPFAM" id="SSF51445">
    <property type="entry name" value="(Trans)glycosidases"/>
    <property type="match status" value="1"/>
</dbReference>
<gene>
    <name evidence="8" type="ORF">GQ41_3011</name>
</gene>
<dbReference type="InterPro" id="IPR025705">
    <property type="entry name" value="Beta_hexosaminidase_sua/sub"/>
</dbReference>
<evidence type="ECO:0000256" key="2">
    <source>
        <dbReference type="ARBA" id="ARBA00006285"/>
    </source>
</evidence>
<dbReference type="GO" id="GO:0016787">
    <property type="term" value="F:hydrolase activity"/>
    <property type="evidence" value="ECO:0007669"/>
    <property type="project" value="UniProtKB-KW"/>
</dbReference>
<reference evidence="8 9" key="1">
    <citation type="submission" date="2019-06" db="EMBL/GenBank/DDBJ databases">
        <title>A large-scale integrated study on North Sea by COGITO (Coastal Microbe Genomic &amp; Taxonomic Observatory).</title>
        <authorList>
            <person name="Teeling H."/>
        </authorList>
    </citation>
    <scope>NUCLEOTIDE SEQUENCE [LARGE SCALE GENOMIC DNA]</scope>
    <source>
        <strain evidence="8 9">MAR_2009_79</strain>
    </source>
</reference>
<dbReference type="Pfam" id="PF00728">
    <property type="entry name" value="Glyco_hydro_20"/>
    <property type="match status" value="1"/>
</dbReference>
<feature type="domain" description="Glycoside hydrolase family 20 catalytic" evidence="6">
    <location>
        <begin position="157"/>
        <end position="260"/>
    </location>
</feature>
<dbReference type="Gene3D" id="3.30.379.10">
    <property type="entry name" value="Chitobiase/beta-hexosaminidase domain 2-like"/>
    <property type="match status" value="1"/>
</dbReference>
<feature type="domain" description="Beta-hexosaminidase bacterial type N-terminal" evidence="7">
    <location>
        <begin position="39"/>
        <end position="154"/>
    </location>
</feature>
<evidence type="ECO:0000256" key="4">
    <source>
        <dbReference type="ARBA" id="ARBA00022801"/>
    </source>
</evidence>